<evidence type="ECO:0008006" key="5">
    <source>
        <dbReference type="Google" id="ProtNLM"/>
    </source>
</evidence>
<feature type="region of interest" description="Disordered" evidence="1">
    <location>
        <begin position="121"/>
        <end position="155"/>
    </location>
</feature>
<feature type="transmembrane region" description="Helical" evidence="2">
    <location>
        <begin position="96"/>
        <end position="116"/>
    </location>
</feature>
<keyword evidence="2" id="KW-1133">Transmembrane helix</keyword>
<feature type="compositionally biased region" description="Basic and acidic residues" evidence="1">
    <location>
        <begin position="134"/>
        <end position="147"/>
    </location>
</feature>
<keyword evidence="4" id="KW-1185">Reference proteome</keyword>
<dbReference type="AlphaFoldDB" id="A0A6P2D5V5"/>
<reference evidence="3 4" key="1">
    <citation type="submission" date="2019-05" db="EMBL/GenBank/DDBJ databases">
        <authorList>
            <consortium name="Science for Life Laboratories"/>
        </authorList>
    </citation>
    <scope>NUCLEOTIDE SEQUENCE [LARGE SCALE GENOMIC DNA]</scope>
    <source>
        <strain evidence="3">Soil9</strain>
    </source>
</reference>
<dbReference type="Proteomes" id="UP000464178">
    <property type="component" value="Chromosome"/>
</dbReference>
<dbReference type="KEGG" id="gms:SOIL9_11850"/>
<accession>A0A6P2D5V5</accession>
<sequence length="254" mass="26999">MQKPDDFTDAEPAALECRAAVNSIQCALDGDVSPDVLDADPHFGACVACRERLRAARVVLAVLATPSEPVTVPVGFADRVLHAVHEDRHTQTRQRIYKVAACAALAAVVLLAVFALTNPAQKSEHPPGMWLPDETAKRPELAPEPRAKAPAPPPPVHIGTEVAKAGQVLRDAPKPITESVAIAPKLIDVLATPFTKPTPAAPMGMEEVLEPARRSISELPEAARLSLEPMTGTAQKAFSRLLRDAASVNPKPNS</sequence>
<dbReference type="RefSeq" id="WP_162670802.1">
    <property type="nucleotide sequence ID" value="NZ_LR593886.1"/>
</dbReference>
<gene>
    <name evidence="3" type="ORF">SOIL9_11850</name>
</gene>
<evidence type="ECO:0000256" key="1">
    <source>
        <dbReference type="SAM" id="MobiDB-lite"/>
    </source>
</evidence>
<evidence type="ECO:0000313" key="3">
    <source>
        <dbReference type="EMBL" id="VTR96529.1"/>
    </source>
</evidence>
<keyword evidence="2" id="KW-0472">Membrane</keyword>
<keyword evidence="2" id="KW-0812">Transmembrane</keyword>
<proteinExistence type="predicted"/>
<name>A0A6P2D5V5_9BACT</name>
<protein>
    <recommendedName>
        <fullName evidence="5">Zinc-finger domain-containing protein</fullName>
    </recommendedName>
</protein>
<organism evidence="3 4">
    <name type="scientific">Gemmata massiliana</name>
    <dbReference type="NCBI Taxonomy" id="1210884"/>
    <lineage>
        <taxon>Bacteria</taxon>
        <taxon>Pseudomonadati</taxon>
        <taxon>Planctomycetota</taxon>
        <taxon>Planctomycetia</taxon>
        <taxon>Gemmatales</taxon>
        <taxon>Gemmataceae</taxon>
        <taxon>Gemmata</taxon>
    </lineage>
</organism>
<dbReference type="EMBL" id="LR593886">
    <property type="protein sequence ID" value="VTR96529.1"/>
    <property type="molecule type" value="Genomic_DNA"/>
</dbReference>
<evidence type="ECO:0000256" key="2">
    <source>
        <dbReference type="SAM" id="Phobius"/>
    </source>
</evidence>
<evidence type="ECO:0000313" key="4">
    <source>
        <dbReference type="Proteomes" id="UP000464178"/>
    </source>
</evidence>